<gene>
    <name evidence="1" type="ORF">Patl1_15613</name>
</gene>
<dbReference type="EMBL" id="CM047902">
    <property type="protein sequence ID" value="KAJ0094082.1"/>
    <property type="molecule type" value="Genomic_DNA"/>
</dbReference>
<organism evidence="1 2">
    <name type="scientific">Pistacia atlantica</name>
    <dbReference type="NCBI Taxonomy" id="434234"/>
    <lineage>
        <taxon>Eukaryota</taxon>
        <taxon>Viridiplantae</taxon>
        <taxon>Streptophyta</taxon>
        <taxon>Embryophyta</taxon>
        <taxon>Tracheophyta</taxon>
        <taxon>Spermatophyta</taxon>
        <taxon>Magnoliopsida</taxon>
        <taxon>eudicotyledons</taxon>
        <taxon>Gunneridae</taxon>
        <taxon>Pentapetalae</taxon>
        <taxon>rosids</taxon>
        <taxon>malvids</taxon>
        <taxon>Sapindales</taxon>
        <taxon>Anacardiaceae</taxon>
        <taxon>Pistacia</taxon>
    </lineage>
</organism>
<dbReference type="Proteomes" id="UP001164250">
    <property type="component" value="Chromosome 6"/>
</dbReference>
<reference evidence="2" key="1">
    <citation type="journal article" date="2023" name="G3 (Bethesda)">
        <title>Genome assembly and association tests identify interacting loci associated with vigor, precocity, and sex in interspecific pistachio rootstocks.</title>
        <authorList>
            <person name="Palmer W."/>
            <person name="Jacygrad E."/>
            <person name="Sagayaradj S."/>
            <person name="Cavanaugh K."/>
            <person name="Han R."/>
            <person name="Bertier L."/>
            <person name="Beede B."/>
            <person name="Kafkas S."/>
            <person name="Golino D."/>
            <person name="Preece J."/>
            <person name="Michelmore R."/>
        </authorList>
    </citation>
    <scope>NUCLEOTIDE SEQUENCE [LARGE SCALE GENOMIC DNA]</scope>
</reference>
<proteinExistence type="predicted"/>
<keyword evidence="2" id="KW-1185">Reference proteome</keyword>
<sequence length="97" mass="10819">MPIQICNSPSSSFADMSEFPFSALLCTIYGYGGVLAMQTSIMQLVWLLLAFRFLTVTVLLISADFGNSNYSGGRECKCNTQARQDIEKVVRHEILRC</sequence>
<accession>A0ACC1B577</accession>
<protein>
    <submittedName>
        <fullName evidence="1">Uncharacterized protein</fullName>
    </submittedName>
</protein>
<evidence type="ECO:0000313" key="1">
    <source>
        <dbReference type="EMBL" id="KAJ0094082.1"/>
    </source>
</evidence>
<comment type="caution">
    <text evidence="1">The sequence shown here is derived from an EMBL/GenBank/DDBJ whole genome shotgun (WGS) entry which is preliminary data.</text>
</comment>
<name>A0ACC1B577_9ROSI</name>
<evidence type="ECO:0000313" key="2">
    <source>
        <dbReference type="Proteomes" id="UP001164250"/>
    </source>
</evidence>